<name>A0ABR1AQD8_POLSC</name>
<accession>A0ABR1AQD8</accession>
<evidence type="ECO:0000313" key="2">
    <source>
        <dbReference type="Proteomes" id="UP001359485"/>
    </source>
</evidence>
<sequence>MTKQTKKKEIIYEGHQKNNLFNDLLAGISLVRHLSVICHFFLLHDDQQHLFLSHWLRIPSSASILEIIRKKKKKVQFIRARMCEELRWEWTHGEEKKLDVGSVSAERETRHLKRFEEDLRGSIDRILSKS</sequence>
<dbReference type="Proteomes" id="UP001359485">
    <property type="component" value="Unassembled WGS sequence"/>
</dbReference>
<gene>
    <name evidence="1" type="ORF">RUM44_011341</name>
</gene>
<dbReference type="EMBL" id="JAWJWF010000046">
    <property type="protein sequence ID" value="KAK6624482.1"/>
    <property type="molecule type" value="Genomic_DNA"/>
</dbReference>
<protein>
    <submittedName>
        <fullName evidence="1">Uncharacterized protein</fullName>
    </submittedName>
</protein>
<proteinExistence type="predicted"/>
<comment type="caution">
    <text evidence="1">The sequence shown here is derived from an EMBL/GenBank/DDBJ whole genome shotgun (WGS) entry which is preliminary data.</text>
</comment>
<organism evidence="1 2">
    <name type="scientific">Polyplax serrata</name>
    <name type="common">Common mouse louse</name>
    <dbReference type="NCBI Taxonomy" id="468196"/>
    <lineage>
        <taxon>Eukaryota</taxon>
        <taxon>Metazoa</taxon>
        <taxon>Ecdysozoa</taxon>
        <taxon>Arthropoda</taxon>
        <taxon>Hexapoda</taxon>
        <taxon>Insecta</taxon>
        <taxon>Pterygota</taxon>
        <taxon>Neoptera</taxon>
        <taxon>Paraneoptera</taxon>
        <taxon>Psocodea</taxon>
        <taxon>Troctomorpha</taxon>
        <taxon>Phthiraptera</taxon>
        <taxon>Anoplura</taxon>
        <taxon>Polyplacidae</taxon>
        <taxon>Polyplax</taxon>
    </lineage>
</organism>
<keyword evidence="2" id="KW-1185">Reference proteome</keyword>
<evidence type="ECO:0000313" key="1">
    <source>
        <dbReference type="EMBL" id="KAK6624482.1"/>
    </source>
</evidence>
<reference evidence="1 2" key="1">
    <citation type="submission" date="2023-09" db="EMBL/GenBank/DDBJ databases">
        <title>Genomes of two closely related lineages of the louse Polyplax serrata with different host specificities.</title>
        <authorList>
            <person name="Martinu J."/>
            <person name="Tarabai H."/>
            <person name="Stefka J."/>
            <person name="Hypsa V."/>
        </authorList>
    </citation>
    <scope>NUCLEOTIDE SEQUENCE [LARGE SCALE GENOMIC DNA]</scope>
    <source>
        <strain evidence="1">98ZLc_SE</strain>
    </source>
</reference>